<dbReference type="OrthoDB" id="4526936at2759"/>
<organism evidence="1 2">
    <name type="scientific">Talaromyces islandicus</name>
    <name type="common">Penicillium islandicum</name>
    <dbReference type="NCBI Taxonomy" id="28573"/>
    <lineage>
        <taxon>Eukaryota</taxon>
        <taxon>Fungi</taxon>
        <taxon>Dikarya</taxon>
        <taxon>Ascomycota</taxon>
        <taxon>Pezizomycotina</taxon>
        <taxon>Eurotiomycetes</taxon>
        <taxon>Eurotiomycetidae</taxon>
        <taxon>Eurotiales</taxon>
        <taxon>Trichocomaceae</taxon>
        <taxon>Talaromyces</taxon>
        <taxon>Talaromyces sect. Islandici</taxon>
    </lineage>
</organism>
<dbReference type="Proteomes" id="UP000054383">
    <property type="component" value="Unassembled WGS sequence"/>
</dbReference>
<evidence type="ECO:0000313" key="1">
    <source>
        <dbReference type="EMBL" id="CRG92686.1"/>
    </source>
</evidence>
<accession>A0A0U1MCL1</accession>
<reference evidence="1 2" key="1">
    <citation type="submission" date="2015-04" db="EMBL/GenBank/DDBJ databases">
        <authorList>
            <person name="Syromyatnikov M.Y."/>
            <person name="Popov V.N."/>
        </authorList>
    </citation>
    <scope>NUCLEOTIDE SEQUENCE [LARGE SCALE GENOMIC DNA]</scope>
    <source>
        <strain evidence="1">WF-38-12</strain>
    </source>
</reference>
<keyword evidence="2" id="KW-1185">Reference proteome</keyword>
<dbReference type="AlphaFoldDB" id="A0A0U1MCL1"/>
<dbReference type="Gene3D" id="3.40.50.720">
    <property type="entry name" value="NAD(P)-binding Rossmann-like Domain"/>
    <property type="match status" value="1"/>
</dbReference>
<evidence type="ECO:0000313" key="2">
    <source>
        <dbReference type="Proteomes" id="UP000054383"/>
    </source>
</evidence>
<sequence length="189" mass="19467">MGLNVVYDGIGKDQTENDMYVVAKHETIVTYGAVSGFPAPISPAKLAAKNVKFVGPAESALMRNIAFLEGETDLDILAKDALHATGGASILSVSAKSLKSVLKYLLSDANKIDVALYAKSVIRATSVAVSIFDNVNGDGTFGDSARISLAGTVNATAAGTFNGTLEASLNVVISGLPAIHLGAEQVRNA</sequence>
<proteinExistence type="predicted"/>
<name>A0A0U1MCL1_TALIS</name>
<dbReference type="EMBL" id="CVMT01000013">
    <property type="protein sequence ID" value="CRG92686.1"/>
    <property type="molecule type" value="Genomic_DNA"/>
</dbReference>
<protein>
    <submittedName>
        <fullName evidence="1">Uncharacterized protein</fullName>
    </submittedName>
</protein>
<gene>
    <name evidence="1" type="ORF">PISL3812_09751</name>
</gene>